<dbReference type="PANTHER" id="PTHR10357:SF213">
    <property type="entry name" value="ALPHA AMYLASE CATALYTIC REGION"/>
    <property type="match status" value="1"/>
</dbReference>
<evidence type="ECO:0000259" key="1">
    <source>
        <dbReference type="SMART" id="SM00642"/>
    </source>
</evidence>
<organism evidence="2 3">
    <name type="scientific">Paractinoplanes lichenicola</name>
    <dbReference type="NCBI Taxonomy" id="2802976"/>
    <lineage>
        <taxon>Bacteria</taxon>
        <taxon>Bacillati</taxon>
        <taxon>Actinomycetota</taxon>
        <taxon>Actinomycetes</taxon>
        <taxon>Micromonosporales</taxon>
        <taxon>Micromonosporaceae</taxon>
        <taxon>Paractinoplanes</taxon>
    </lineage>
</organism>
<accession>A0ABS1VGL8</accession>
<dbReference type="CDD" id="cd11324">
    <property type="entry name" value="AmyAc_Amylosucrase"/>
    <property type="match status" value="1"/>
</dbReference>
<reference evidence="2 3" key="1">
    <citation type="submission" date="2021-01" db="EMBL/GenBank/DDBJ databases">
        <title>Actinoplanes sp. nov. LDG1-01 isolated from lichen.</title>
        <authorList>
            <person name="Saeng-In P."/>
            <person name="Phongsopitanun W."/>
            <person name="Kanchanasin P."/>
            <person name="Yuki M."/>
            <person name="Kudo T."/>
            <person name="Ohkuma M."/>
            <person name="Tanasupawat S."/>
        </authorList>
    </citation>
    <scope>NUCLEOTIDE SEQUENCE [LARGE SCALE GENOMIC DNA]</scope>
    <source>
        <strain evidence="2 3">LDG1-01</strain>
    </source>
</reference>
<evidence type="ECO:0000313" key="3">
    <source>
        <dbReference type="Proteomes" id="UP000598996"/>
    </source>
</evidence>
<dbReference type="EMBL" id="JAENHO010000002">
    <property type="protein sequence ID" value="MBL7253847.1"/>
    <property type="molecule type" value="Genomic_DNA"/>
</dbReference>
<dbReference type="Gene3D" id="1.10.1740.10">
    <property type="match status" value="1"/>
</dbReference>
<name>A0ABS1VGL8_9ACTN</name>
<dbReference type="Gene3D" id="2.60.40.1180">
    <property type="entry name" value="Golgi alpha-mannosidase II"/>
    <property type="match status" value="1"/>
</dbReference>
<dbReference type="RefSeq" id="WP_202990224.1">
    <property type="nucleotide sequence ID" value="NZ_JAENHO010000002.1"/>
</dbReference>
<dbReference type="SUPFAM" id="SSF51011">
    <property type="entry name" value="Glycosyl hydrolase domain"/>
    <property type="match status" value="1"/>
</dbReference>
<feature type="domain" description="Glycosyl hydrolase family 13 catalytic" evidence="1">
    <location>
        <begin position="104"/>
        <end position="536"/>
    </location>
</feature>
<dbReference type="SMART" id="SM00642">
    <property type="entry name" value="Aamy"/>
    <property type="match status" value="1"/>
</dbReference>
<dbReference type="SUPFAM" id="SSF51445">
    <property type="entry name" value="(Trans)glycosidases"/>
    <property type="match status" value="1"/>
</dbReference>
<dbReference type="InterPro" id="IPR013780">
    <property type="entry name" value="Glyco_hydro_b"/>
</dbReference>
<dbReference type="InterPro" id="IPR045857">
    <property type="entry name" value="O16G_dom_2"/>
</dbReference>
<comment type="caution">
    <text evidence="2">The sequence shown here is derived from an EMBL/GenBank/DDBJ whole genome shotgun (WGS) entry which is preliminary data.</text>
</comment>
<gene>
    <name evidence="2" type="ORF">JKJ07_05935</name>
</gene>
<dbReference type="InterPro" id="IPR044077">
    <property type="entry name" value="Amylosucrase"/>
</dbReference>
<sequence length="641" mass="71895">MAGSSVRSRAATAFEALLPFLTADATDRLGRSEGLAFLARFETSLLDIYESLELVYGSVPLNDLVRTALDAAAERPAGLRELDRRREIDPRWYQRARQVGYVCYADRFAGSLRAVADNLDYLDELGVTYLHLMPLLRPRDGENDGGYAVADYRAVDPRLGTMDDLSALADRLHERDMSLCVDLVLNHTAKEHPWAEAWRAGDPAYGDFYLSFPDREMPDAYERTIVPVFPDRAPGSFTLFDGEWVWTTFWSYQWDLNWASPNVFRAMLETILWLANRGVDVFRLDAVPFLWKRLGTTCLNEPEVHRIVQALHALVRIAAPGVIFKAEAIVAPDDLVPYLGGHDRYRPECELAYHNQLMVMLWSSLATKDARLMTQSLARMKPIPAEATWVSYVRGHDDIGWAISAEDASAVGWDWWNHRNFLNSFFSGKFPSSYARGALFQENPDTGDARISGSAASLCGITEDPASWPMGVRRLLLLHAVAFAYGGIPLIYMGDELGLRNDDAYLRDEALRDDNRWMHRPHMDWAAAARRHDPATLEGRVFAGLRELIVARKDLLALRGGGETATVGVDNGHVFAWRRRHPRSGTFVGLANFSEQPQTVEAAAIGHYGWLETALSSDGPLAVREGRALLPGLGFVWLIER</sequence>
<dbReference type="PANTHER" id="PTHR10357">
    <property type="entry name" value="ALPHA-AMYLASE FAMILY MEMBER"/>
    <property type="match status" value="1"/>
</dbReference>
<keyword evidence="3" id="KW-1185">Reference proteome</keyword>
<protein>
    <submittedName>
        <fullName evidence="2">Alpha-amylase family protein</fullName>
    </submittedName>
</protein>
<dbReference type="Gene3D" id="3.20.20.80">
    <property type="entry name" value="Glycosidases"/>
    <property type="match status" value="1"/>
</dbReference>
<proteinExistence type="predicted"/>
<evidence type="ECO:0000313" key="2">
    <source>
        <dbReference type="EMBL" id="MBL7253847.1"/>
    </source>
</evidence>
<dbReference type="Proteomes" id="UP000598996">
    <property type="component" value="Unassembled WGS sequence"/>
</dbReference>
<dbReference type="Gene3D" id="3.90.400.10">
    <property type="entry name" value="Oligo-1,6-glucosidase, Domain 2"/>
    <property type="match status" value="1"/>
</dbReference>
<dbReference type="Pfam" id="PF00128">
    <property type="entry name" value="Alpha-amylase"/>
    <property type="match status" value="1"/>
</dbReference>
<dbReference type="InterPro" id="IPR017853">
    <property type="entry name" value="GH"/>
</dbReference>
<dbReference type="InterPro" id="IPR006047">
    <property type="entry name" value="GH13_cat_dom"/>
</dbReference>